<feature type="domain" description="PAZ" evidence="2">
    <location>
        <begin position="323"/>
        <end position="421"/>
    </location>
</feature>
<evidence type="ECO:0000259" key="3">
    <source>
        <dbReference type="PROSITE" id="PS50822"/>
    </source>
</evidence>
<dbReference type="InterPro" id="IPR003100">
    <property type="entry name" value="PAZ_dom"/>
</dbReference>
<feature type="domain" description="Piwi" evidence="3">
    <location>
        <begin position="596"/>
        <end position="920"/>
    </location>
</feature>
<dbReference type="InterPro" id="IPR032474">
    <property type="entry name" value="Argonaute_N"/>
</dbReference>
<dbReference type="AlphaFoldDB" id="A0AAE9DUH9"/>
<sequence length="964" mass="106067">MPSKANKRKAAAERSAQLAAEAVDTPGSDVTPANVPATAPVSAPTRAAPPTEALAALGISTDAPSTPDQSSPSYGKKKHVPYELPAKLTPLQKTSSFKVITNSYPMEVEKKTCYRYDVHVLARQEDGKTIELTGSKGSDRQRQSELHEIINIVLRQEGTQGITCIYDGAATIYANGQMKNKKTGAAGSIQTTVESSKVSEEVRRNYFCNGQRGSFHVLIEPNTAQSTLLTTDVLHESLNSTSCPVTQMCQIALGEEARLKGFMSTEGGNELFDKPNLARSREGIETMDGVGASVKIATGQTGKGAAHVVIDYKKKQFFAAGPLVNHGINWNDSAEAKKRIKNLKIGTTYSSQVIRATGVSKEPMSQLTFIDRDGNEQSVMKTASELSGIPIAKFNKNWPAVQVRKGRVTFSFPIEVLRVLPNQKLTPIHGQPPKCEKAYKRYQLMDAIGKKACLLSPNNTLSAFGMKIQNTPIVVDAVAAKLPTILYKDNSKTSPAIAKQAKWEIGRSSFILPKTVNSIMILFNNDRAENTKKINILIESLSTFAKQLGVVIGSITSKNLAEDGNYNSLRSEDALRTFYAHLKEQLKQQGSSQKPSPYVIYVDHSSEPYHQLLKYLERKFEVMTQHLNFDKALQIRSGSPLLGKSTMTNILMKINLKNGGLNHKVLPDPSIDHLWGDKSNTLIISYDVCHSSGKVYKKGETCFEPSCVGFGYNGTSVPEAIIGDFHYQLPRNEQVDPSVLTLRAKLMTNAYVKARKMWPANVLILRDGVSEGQNAMVRLEEFPAIQKGVMDAFKGNKDKDAKPAFALLVVLKTNSNRLYLRTQTQSGIENVPPMTAVDHTIVKKEGVEMVMVCHHPLNGTAQPVLINMLVNEKVFETNDQIVNLMGATCCAHQVSTGITSIPEPICAADDYAKRGADLFTKYQEENRNNMPTIEGPDGVLQLDFDKITRELCFEFTRFKLNRMA</sequence>
<feature type="region of interest" description="Disordered" evidence="1">
    <location>
        <begin position="1"/>
        <end position="53"/>
    </location>
</feature>
<dbReference type="Gene3D" id="3.40.50.2300">
    <property type="match status" value="1"/>
</dbReference>
<dbReference type="Pfam" id="PF02170">
    <property type="entry name" value="PAZ"/>
    <property type="match status" value="1"/>
</dbReference>
<dbReference type="InterPro" id="IPR036085">
    <property type="entry name" value="PAZ_dom_sf"/>
</dbReference>
<dbReference type="SMART" id="SM00950">
    <property type="entry name" value="Piwi"/>
    <property type="match status" value="1"/>
</dbReference>
<dbReference type="Gene3D" id="3.30.420.10">
    <property type="entry name" value="Ribonuclease H-like superfamily/Ribonuclease H"/>
    <property type="match status" value="1"/>
</dbReference>
<gene>
    <name evidence="4" type="ORF">L3Y34_014874</name>
</gene>
<dbReference type="CDD" id="cd02846">
    <property type="entry name" value="PAZ_argonaute_like"/>
    <property type="match status" value="1"/>
</dbReference>
<dbReference type="GO" id="GO:0003723">
    <property type="term" value="F:RNA binding"/>
    <property type="evidence" value="ECO:0007669"/>
    <property type="project" value="InterPro"/>
</dbReference>
<dbReference type="InterPro" id="IPR012337">
    <property type="entry name" value="RNaseH-like_sf"/>
</dbReference>
<dbReference type="Pfam" id="PF16486">
    <property type="entry name" value="ArgoN"/>
    <property type="match status" value="1"/>
</dbReference>
<reference evidence="4 5" key="1">
    <citation type="submission" date="2022-05" db="EMBL/GenBank/DDBJ databases">
        <title>Chromosome-level reference genomes for two strains of Caenorhabditis briggsae: an improved platform for comparative genomics.</title>
        <authorList>
            <person name="Stevens L."/>
            <person name="Andersen E.C."/>
        </authorList>
    </citation>
    <scope>NUCLEOTIDE SEQUENCE [LARGE SCALE GENOMIC DNA]</scope>
    <source>
        <strain evidence="4">QX1410_ONT</strain>
        <tissue evidence="4">Whole-organism</tissue>
    </source>
</reference>
<feature type="compositionally biased region" description="Low complexity" evidence="1">
    <location>
        <begin position="13"/>
        <end position="22"/>
    </location>
</feature>
<name>A0AAE9DUH9_CAEBR</name>
<dbReference type="EMBL" id="CP090891">
    <property type="protein sequence ID" value="ULU10953.1"/>
    <property type="molecule type" value="Genomic_DNA"/>
</dbReference>
<dbReference type="Pfam" id="PF02171">
    <property type="entry name" value="Piwi"/>
    <property type="match status" value="1"/>
</dbReference>
<evidence type="ECO:0000313" key="4">
    <source>
        <dbReference type="EMBL" id="ULU10953.1"/>
    </source>
</evidence>
<protein>
    <recommendedName>
        <fullName evidence="6">Piwi domain-containing protein</fullName>
    </recommendedName>
</protein>
<evidence type="ECO:0000259" key="2">
    <source>
        <dbReference type="PROSITE" id="PS50821"/>
    </source>
</evidence>
<dbReference type="SUPFAM" id="SSF53098">
    <property type="entry name" value="Ribonuclease H-like"/>
    <property type="match status" value="1"/>
</dbReference>
<organism evidence="4 5">
    <name type="scientific">Caenorhabditis briggsae</name>
    <dbReference type="NCBI Taxonomy" id="6238"/>
    <lineage>
        <taxon>Eukaryota</taxon>
        <taxon>Metazoa</taxon>
        <taxon>Ecdysozoa</taxon>
        <taxon>Nematoda</taxon>
        <taxon>Chromadorea</taxon>
        <taxon>Rhabditida</taxon>
        <taxon>Rhabditina</taxon>
        <taxon>Rhabditomorpha</taxon>
        <taxon>Rhabditoidea</taxon>
        <taxon>Rhabditidae</taxon>
        <taxon>Peloderinae</taxon>
        <taxon>Caenorhabditis</taxon>
    </lineage>
</organism>
<dbReference type="SUPFAM" id="SSF101690">
    <property type="entry name" value="PAZ domain"/>
    <property type="match status" value="1"/>
</dbReference>
<evidence type="ECO:0008006" key="6">
    <source>
        <dbReference type="Google" id="ProtNLM"/>
    </source>
</evidence>
<proteinExistence type="predicted"/>
<dbReference type="PROSITE" id="PS50822">
    <property type="entry name" value="PIWI"/>
    <property type="match status" value="1"/>
</dbReference>
<dbReference type="PANTHER" id="PTHR22891">
    <property type="entry name" value="EUKARYOTIC TRANSLATION INITIATION FACTOR 2C"/>
    <property type="match status" value="1"/>
</dbReference>
<dbReference type="PROSITE" id="PS50821">
    <property type="entry name" value="PAZ"/>
    <property type="match status" value="1"/>
</dbReference>
<evidence type="ECO:0000256" key="1">
    <source>
        <dbReference type="SAM" id="MobiDB-lite"/>
    </source>
</evidence>
<evidence type="ECO:0000313" key="5">
    <source>
        <dbReference type="Proteomes" id="UP000827892"/>
    </source>
</evidence>
<dbReference type="InterPro" id="IPR003165">
    <property type="entry name" value="Piwi"/>
</dbReference>
<dbReference type="Gene3D" id="2.170.260.10">
    <property type="entry name" value="paz domain"/>
    <property type="match status" value="1"/>
</dbReference>
<accession>A0AAE9DUH9</accession>
<dbReference type="InterPro" id="IPR036397">
    <property type="entry name" value="RNaseH_sf"/>
</dbReference>
<dbReference type="Proteomes" id="UP000827892">
    <property type="component" value="Chromosome I"/>
</dbReference>